<name>A0A1H6LMD1_9GAMM</name>
<reference evidence="2" key="1">
    <citation type="submission" date="2016-06" db="EMBL/GenBank/DDBJ databases">
        <authorList>
            <person name="Petersen J."/>
            <person name="Sayavedra L."/>
        </authorList>
    </citation>
    <scope>NUCLEOTIDE SEQUENCE [LARGE SCALE GENOMIC DNA]</scope>
    <source>
        <strain evidence="2">BazSymA</strain>
    </source>
</reference>
<dbReference type="AlphaFoldDB" id="A0A1H6LMD1"/>
<gene>
    <name evidence="1" type="ORF">BAZSYMA_ACONTIG24851_2</name>
</gene>
<evidence type="ECO:0000313" key="2">
    <source>
        <dbReference type="Proteomes" id="UP000198988"/>
    </source>
</evidence>
<dbReference type="EMBL" id="CDSC02000282">
    <property type="protein sequence ID" value="SEH87475.1"/>
    <property type="molecule type" value="Genomic_DNA"/>
</dbReference>
<dbReference type="Proteomes" id="UP000198988">
    <property type="component" value="Unassembled WGS sequence"/>
</dbReference>
<sequence length="65" mass="7062">MNSVRTLIGILYNTIINVVDIISIIPQSTNHLISTCYPIDDVVSAIANDFVIGGIARAMNIKAFQ</sequence>
<accession>A0A1H6LMD1</accession>
<evidence type="ECO:0000313" key="1">
    <source>
        <dbReference type="EMBL" id="SEH87475.1"/>
    </source>
</evidence>
<proteinExistence type="predicted"/>
<organism evidence="1 2">
    <name type="scientific">Bathymodiolus azoricus thioautotrophic gill symbiont</name>
    <dbReference type="NCBI Taxonomy" id="235205"/>
    <lineage>
        <taxon>Bacteria</taxon>
        <taxon>Pseudomonadati</taxon>
        <taxon>Pseudomonadota</taxon>
        <taxon>Gammaproteobacteria</taxon>
        <taxon>sulfur-oxidizing symbionts</taxon>
    </lineage>
</organism>
<protein>
    <submittedName>
        <fullName evidence="1">Uncharacterized protein</fullName>
    </submittedName>
</protein>